<dbReference type="SUPFAM" id="SSF82693">
    <property type="entry name" value="Multidrug efflux transporter AcrB pore domain, PN1, PN2, PC1 and PC2 subdomains"/>
    <property type="match status" value="2"/>
</dbReference>
<comment type="caution">
    <text evidence="3">The sequence shown here is derived from an EMBL/GenBank/DDBJ whole genome shotgun (WGS) entry which is preliminary data.</text>
</comment>
<organism evidence="3 4">
    <name type="scientific">Phocaeicola vulgatus</name>
    <name type="common">Bacteroides vulgatus</name>
    <dbReference type="NCBI Taxonomy" id="821"/>
    <lineage>
        <taxon>Bacteria</taxon>
        <taxon>Pseudomonadati</taxon>
        <taxon>Bacteroidota</taxon>
        <taxon>Bacteroidia</taxon>
        <taxon>Bacteroidales</taxon>
        <taxon>Bacteroidaceae</taxon>
        <taxon>Phocaeicola</taxon>
    </lineage>
</organism>
<dbReference type="Proteomes" id="UP000408523">
    <property type="component" value="Unassembled WGS sequence"/>
</dbReference>
<dbReference type="Proteomes" id="UP000555193">
    <property type="component" value="Unassembled WGS sequence"/>
</dbReference>
<dbReference type="PRINTS" id="PR00702">
    <property type="entry name" value="ACRIFLAVINRP"/>
</dbReference>
<gene>
    <name evidence="3" type="primary">mdtC_1</name>
    <name evidence="3" type="ORF">EH214_01433</name>
    <name evidence="2" type="ORF">HKQ54_06400</name>
</gene>
<keyword evidence="1" id="KW-0472">Membrane</keyword>
<dbReference type="Pfam" id="PF00873">
    <property type="entry name" value="ACR_tran"/>
    <property type="match status" value="1"/>
</dbReference>
<feature type="transmembrane region" description="Helical" evidence="1">
    <location>
        <begin position="437"/>
        <end position="456"/>
    </location>
</feature>
<dbReference type="Gene3D" id="3.30.2090.10">
    <property type="entry name" value="Multidrug efflux transporter AcrB TolC docking domain, DN and DC subdomains"/>
    <property type="match status" value="2"/>
</dbReference>
<feature type="transmembrane region" description="Helical" evidence="1">
    <location>
        <begin position="960"/>
        <end position="981"/>
    </location>
</feature>
<feature type="transmembrane region" description="Helical" evidence="1">
    <location>
        <begin position="910"/>
        <end position="932"/>
    </location>
</feature>
<accession>A0A663A1R1</accession>
<keyword evidence="1" id="KW-1133">Transmembrane helix</keyword>
<dbReference type="Gene3D" id="3.30.70.1320">
    <property type="entry name" value="Multidrug efflux transporter AcrB pore domain like"/>
    <property type="match status" value="1"/>
</dbReference>
<dbReference type="Gene3D" id="3.30.70.1430">
    <property type="entry name" value="Multidrug efflux transporter AcrB pore domain"/>
    <property type="match status" value="2"/>
</dbReference>
<evidence type="ECO:0000313" key="5">
    <source>
        <dbReference type="Proteomes" id="UP000555193"/>
    </source>
</evidence>
<protein>
    <submittedName>
        <fullName evidence="2">Efflux RND transporter permease subunit</fullName>
    </submittedName>
    <submittedName>
        <fullName evidence="3">Putative multidrug resistance protein, MdtC-like</fullName>
    </submittedName>
</protein>
<evidence type="ECO:0000313" key="2">
    <source>
        <dbReference type="EMBL" id="NMW35786.1"/>
    </source>
</evidence>
<dbReference type="Gene3D" id="1.20.1640.10">
    <property type="entry name" value="Multidrug efflux transporter AcrB transmembrane domain"/>
    <property type="match status" value="2"/>
</dbReference>
<dbReference type="GO" id="GO:0042910">
    <property type="term" value="F:xenobiotic transmembrane transporter activity"/>
    <property type="evidence" value="ECO:0007669"/>
    <property type="project" value="TreeGrafter"/>
</dbReference>
<evidence type="ECO:0000256" key="1">
    <source>
        <dbReference type="SAM" id="Phobius"/>
    </source>
</evidence>
<feature type="transmembrane region" description="Helical" evidence="1">
    <location>
        <begin position="468"/>
        <end position="491"/>
    </location>
</feature>
<dbReference type="EMBL" id="JABDSH010000064">
    <property type="protein sequence ID" value="NMW35786.1"/>
    <property type="molecule type" value="Genomic_DNA"/>
</dbReference>
<dbReference type="AlphaFoldDB" id="A0A663A1R1"/>
<reference evidence="2 5" key="2">
    <citation type="submission" date="2020-04" db="EMBL/GenBank/DDBJ databases">
        <title>A novel gut-associated lysogenic phage, Bacteroides phage BV01, alters the host transcriptome and bile acid metabolism in Bacteroides vulgatus.</title>
        <authorList>
            <person name="Campbell D.E."/>
            <person name="Ly L."/>
            <person name="Ridlon J.M."/>
            <person name="Hsiao A."/>
            <person name="Degnan P.H."/>
        </authorList>
    </citation>
    <scope>NUCLEOTIDE SEQUENCE [LARGE SCALE GENOMIC DNA]</scope>
    <source>
        <strain evidence="2 5">VPI-4506</strain>
    </source>
</reference>
<sequence length="1024" mass="113424">MKLVKYFLQKKAVTILLLVLILAGGLFSYIKMGKLEDAPFTIKQALVLTPYPGASPSEVQSQVTDVLEESIQSLGELYYLKTENRTGLSKITVYVKKEIRADEMQQLWDKLRRKVNDVQSKLPAGAGPSVVNDDFGDVLGVFYGLTGKSHTYRELEDEAKIIKNELLKIKDVAKIEIYGIQTPTIDVSVSPSVMAQSGITTSDIARAFEAQNKVVDAGGIDAGGIDAGQNRLRIESTGNFYSLDDIRNLTIVSRSGEHFRLADIAQIEESYQTPTSNLMRIDGNPAIGIAISTVPTGNVVDMAEAVKKRIDELSQSMPEGYELTSIYDQGYESAVANQGFVLNLIISVLTVIAILLFFIGFKNGTLIGSGLIFSIFATLIVMMACGIALQRMSLAAIIIAMGMLVDNAIVVSDSALINMERGMRKRVAIMQACSTTALPLLAATVIAILTFLPIYYSPHITGELLSSLVVVIGVSLMFSWVFALTQTPFFIQEFVRRPRPEELKAALFDGKYYNRFRNALHWVLRHRSVTIGSLAIMLILSAWSFKFIPKVFVPALEKQYFTVDMWLPEGTNINETDRMASSLADYIRGHEETEMVSTYIGRTPPRYYLSNVSFGPQSNYAQILVKCKTSKDSKELHALLQDSIRQKYPEPLIKVNKFELSPLTEAVIEARFLGPDPAVLDSLAGKAIEIMRRNPKVADARNEWGNMSLMIRPVYDPVKAGALGITKTQMMQSVKSISDGTPVGIYRDNEKKVPVLLKSEGVHITDERSLGDFSVWNGEHSAPLSQVTEKIETTWEFPQIRTYNRQLSMAAMCGVKPGHTMAEVHGEIRKEIEEIELPEGYTFFWDAQYKDQGEAMQAIAKFFPLAFLMLIVILVALFGNFRQPVIILCILPLSLIGVAIGMLLTGFDFGFFPIAGWLGLLGMIIKNVIVLLDEINIQRRNGIAPYTAIIEATVSRTRPVLMAATTTILGMVPLLFDIAFGGMAATIIFGLTFATLLTLFVTPALYAMFYKIKSNSKYASYEKN</sequence>
<dbReference type="PANTHER" id="PTHR32063:SF18">
    <property type="entry name" value="CATION EFFLUX SYSTEM PROTEIN"/>
    <property type="match status" value="1"/>
</dbReference>
<dbReference type="RefSeq" id="WP_143888383.1">
    <property type="nucleotide sequence ID" value="NZ_JABDSH010000064.1"/>
</dbReference>
<dbReference type="InterPro" id="IPR027463">
    <property type="entry name" value="AcrB_DN_DC_subdom"/>
</dbReference>
<feature type="transmembrane region" description="Helical" evidence="1">
    <location>
        <begin position="858"/>
        <end position="878"/>
    </location>
</feature>
<dbReference type="SUPFAM" id="SSF82866">
    <property type="entry name" value="Multidrug efflux transporter AcrB transmembrane domain"/>
    <property type="match status" value="2"/>
</dbReference>
<dbReference type="Gene3D" id="3.30.70.1440">
    <property type="entry name" value="Multidrug efflux transporter AcrB pore domain"/>
    <property type="match status" value="1"/>
</dbReference>
<name>A0A663A1R1_PHOVU</name>
<keyword evidence="1" id="KW-0812">Transmembrane</keyword>
<feature type="transmembrane region" description="Helical" evidence="1">
    <location>
        <begin position="395"/>
        <end position="416"/>
    </location>
</feature>
<proteinExistence type="predicted"/>
<evidence type="ECO:0000313" key="4">
    <source>
        <dbReference type="Proteomes" id="UP000408523"/>
    </source>
</evidence>
<feature type="transmembrane region" description="Helical" evidence="1">
    <location>
        <begin position="366"/>
        <end position="389"/>
    </location>
</feature>
<feature type="transmembrane region" description="Helical" evidence="1">
    <location>
        <begin position="340"/>
        <end position="359"/>
    </location>
</feature>
<dbReference type="SUPFAM" id="SSF82714">
    <property type="entry name" value="Multidrug efflux transporter AcrB TolC docking domain, DN and DC subdomains"/>
    <property type="match status" value="2"/>
</dbReference>
<feature type="transmembrane region" description="Helical" evidence="1">
    <location>
        <begin position="987"/>
        <end position="1009"/>
    </location>
</feature>
<feature type="transmembrane region" description="Helical" evidence="1">
    <location>
        <begin position="524"/>
        <end position="545"/>
    </location>
</feature>
<reference evidence="3 4" key="1">
    <citation type="journal article" date="2019" name="Nat. Commun.">
        <title>Gram positive-like bacteriocins with broad spectrum anti-Bacteroidales activity encoded on mobile elements of the human gut microbiota.</title>
        <authorList>
            <person name="Bechon N."/>
            <person name="Coyne M.J.Jr."/>
            <person name="Laclare-Mceneany V."/>
            <person name="Chatzidaki-Livanis M."/>
            <person name="Ghigo J.-M."/>
            <person name="Comstock L.E."/>
        </authorList>
    </citation>
    <scope>NUCLEOTIDE SEQUENCE [LARGE SCALE GENOMIC DNA]</scope>
    <source>
        <strain evidence="3 4">CL01T12C17</strain>
    </source>
</reference>
<evidence type="ECO:0000313" key="3">
    <source>
        <dbReference type="EMBL" id="TSE49268.1"/>
    </source>
</evidence>
<dbReference type="EMBL" id="RWHZ01000014">
    <property type="protein sequence ID" value="TSE49268.1"/>
    <property type="molecule type" value="Genomic_DNA"/>
</dbReference>
<dbReference type="PANTHER" id="PTHR32063">
    <property type="match status" value="1"/>
</dbReference>
<feature type="transmembrane region" description="Helical" evidence="1">
    <location>
        <begin position="885"/>
        <end position="904"/>
    </location>
</feature>
<dbReference type="GO" id="GO:0005886">
    <property type="term" value="C:plasma membrane"/>
    <property type="evidence" value="ECO:0007669"/>
    <property type="project" value="TreeGrafter"/>
</dbReference>
<dbReference type="InterPro" id="IPR001036">
    <property type="entry name" value="Acrflvin-R"/>
</dbReference>